<proteinExistence type="predicted"/>
<evidence type="ECO:0000313" key="2">
    <source>
        <dbReference type="EMBL" id="ACZ31788.1"/>
    </source>
</evidence>
<dbReference type="HOGENOM" id="CLU_2132580_0_0_11"/>
<gene>
    <name evidence="2" type="ordered locus">Xcel_2774</name>
</gene>
<protein>
    <submittedName>
        <fullName evidence="2">CopG domain protein DNA-binding domain protein</fullName>
    </submittedName>
</protein>
<organism evidence="2 3">
    <name type="scientific">Xylanimonas cellulosilytica (strain DSM 15894 / JCM 12276 / CECT 5975 / KCTC 9989 / LMG 20990 / NBRC 107835 / XIL07)</name>
    <dbReference type="NCBI Taxonomy" id="446471"/>
    <lineage>
        <taxon>Bacteria</taxon>
        <taxon>Bacillati</taxon>
        <taxon>Actinomycetota</taxon>
        <taxon>Actinomycetes</taxon>
        <taxon>Micrococcales</taxon>
        <taxon>Promicromonosporaceae</taxon>
        <taxon>Xylanimonas</taxon>
    </lineage>
</organism>
<accession>D1BXZ7</accession>
<dbReference type="OrthoDB" id="5188268at2"/>
<name>D1BXZ7_XYLCX</name>
<dbReference type="KEGG" id="xce:Xcel_2774"/>
<dbReference type="RefSeq" id="WP_012879530.1">
    <property type="nucleotide sequence ID" value="NC_013530.1"/>
</dbReference>
<sequence length="113" mass="11956">MAEHPDPIAELVAEHTAEAEATRDDPYPEGTTFSRRGTRNAPVSVRLSDGERHALEEAAQARGVGVSTLARELITHGLATGDVPAVPVELLRKVVAEAVAPLKEEITRLTGAA</sequence>
<dbReference type="AlphaFoldDB" id="D1BXZ7"/>
<dbReference type="EMBL" id="CP001821">
    <property type="protein sequence ID" value="ACZ31788.1"/>
    <property type="molecule type" value="Genomic_DNA"/>
</dbReference>
<dbReference type="GO" id="GO:0003677">
    <property type="term" value="F:DNA binding"/>
    <property type="evidence" value="ECO:0007669"/>
    <property type="project" value="UniProtKB-KW"/>
</dbReference>
<dbReference type="Proteomes" id="UP000002255">
    <property type="component" value="Chromosome"/>
</dbReference>
<feature type="compositionally biased region" description="Basic and acidic residues" evidence="1">
    <location>
        <begin position="1"/>
        <end position="26"/>
    </location>
</feature>
<keyword evidence="3" id="KW-1185">Reference proteome</keyword>
<evidence type="ECO:0000256" key="1">
    <source>
        <dbReference type="SAM" id="MobiDB-lite"/>
    </source>
</evidence>
<evidence type="ECO:0000313" key="3">
    <source>
        <dbReference type="Proteomes" id="UP000002255"/>
    </source>
</evidence>
<dbReference type="STRING" id="446471.Xcel_2774"/>
<feature type="region of interest" description="Disordered" evidence="1">
    <location>
        <begin position="1"/>
        <end position="42"/>
    </location>
</feature>
<keyword evidence="2" id="KW-0238">DNA-binding</keyword>
<reference evidence="3" key="1">
    <citation type="submission" date="2009-11" db="EMBL/GenBank/DDBJ databases">
        <title>The complete chromosome of Xylanimonas cellulosilytica DSM 15894.</title>
        <authorList>
            <consortium name="US DOE Joint Genome Institute (JGI-PGF)"/>
            <person name="Lucas S."/>
            <person name="Copeland A."/>
            <person name="Lapidus A."/>
            <person name="Glavina del Rio T."/>
            <person name="Dalin E."/>
            <person name="Tice H."/>
            <person name="Bruce D."/>
            <person name="Goodwin L."/>
            <person name="Pitluck S."/>
            <person name="Kyrpides N."/>
            <person name="Mavromatis K."/>
            <person name="Ivanova N."/>
            <person name="Mikhailova N."/>
            <person name="Foster B."/>
            <person name="Clum A."/>
            <person name="Brettin T."/>
            <person name="Detter J.C."/>
            <person name="Han C."/>
            <person name="Larimer F."/>
            <person name="Land M."/>
            <person name="Hauser L."/>
            <person name="Markowitz V."/>
            <person name="Cheng J.F."/>
            <person name="Hugenholtz P."/>
            <person name="Woyke T."/>
            <person name="Wu D."/>
            <person name="Gehrich-Schroeter G."/>
            <person name="Schneider S."/>
            <person name="Pukall S.R."/>
            <person name="Klenk H.P."/>
            <person name="Eisen J.A."/>
        </authorList>
    </citation>
    <scope>NUCLEOTIDE SEQUENCE [LARGE SCALE GENOMIC DNA]</scope>
    <source>
        <strain evidence="3">DSM 15894 / CECT 5975 / LMG 20990 / XIL07</strain>
    </source>
</reference>
<reference evidence="2 3" key="2">
    <citation type="journal article" date="2010" name="Stand. Genomic Sci.">
        <title>Complete genome sequence of Xylanimonas cellulosilytica type strain (XIL07).</title>
        <authorList>
            <person name="Foster B."/>
            <person name="Pukall R."/>
            <person name="Abt B."/>
            <person name="Nolan M."/>
            <person name="Glavina Del Rio T."/>
            <person name="Chen F."/>
            <person name="Lucas S."/>
            <person name="Tice H."/>
            <person name="Pitluck S."/>
            <person name="Cheng J.-F."/>
            <person name="Chertkov O."/>
            <person name="Brettin T."/>
            <person name="Han C."/>
            <person name="Detter J.C."/>
            <person name="Bruce D."/>
            <person name="Goodwin L."/>
            <person name="Ivanova N."/>
            <person name="Mavromatis K."/>
            <person name="Pati A."/>
            <person name="Mikhailova N."/>
            <person name="Chen A."/>
            <person name="Palaniappan K."/>
            <person name="Land M."/>
            <person name="Hauser L."/>
            <person name="Chang Y.-J."/>
            <person name="Jeffries C.D."/>
            <person name="Chain P."/>
            <person name="Rohde M."/>
            <person name="Goeker M."/>
            <person name="Bristow J."/>
            <person name="Eisen J.A."/>
            <person name="Markowitz V."/>
            <person name="Hugenholtz P."/>
            <person name="Kyrpides N.C."/>
            <person name="Klenk H.-P."/>
            <person name="Lapidus A."/>
        </authorList>
    </citation>
    <scope>NUCLEOTIDE SEQUENCE [LARGE SCALE GENOMIC DNA]</scope>
    <source>
        <strain evidence="3">DSM 15894 / CECT 5975 / LMG 20990 / XIL07</strain>
    </source>
</reference>